<evidence type="ECO:0000313" key="3">
    <source>
        <dbReference type="Proteomes" id="UP000026962"/>
    </source>
</evidence>
<name>A0A0E0KHE6_ORYPU</name>
<dbReference type="HOGENOM" id="CLU_869819_0_0_1"/>
<dbReference type="Proteomes" id="UP000026962">
    <property type="component" value="Chromosome 3"/>
</dbReference>
<protein>
    <recommendedName>
        <fullName evidence="4">Bifunctional inhibitor/plant lipid transfer protein/seed storage helical domain-containing protein</fullName>
    </recommendedName>
</protein>
<keyword evidence="1" id="KW-0732">Signal</keyword>
<evidence type="ECO:0008006" key="4">
    <source>
        <dbReference type="Google" id="ProtNLM"/>
    </source>
</evidence>
<accession>A0A0E0KHE6</accession>
<dbReference type="EnsemblPlants" id="OPUNC03G26910.1">
    <property type="protein sequence ID" value="OPUNC03G26910.1"/>
    <property type="gene ID" value="OPUNC03G26910"/>
</dbReference>
<dbReference type="SUPFAM" id="SSF47699">
    <property type="entry name" value="Bifunctional inhibitor/lipid-transfer protein/seed storage 2S albumin"/>
    <property type="match status" value="1"/>
</dbReference>
<dbReference type="InterPro" id="IPR036312">
    <property type="entry name" value="Bifun_inhib/LTP/seed_sf"/>
</dbReference>
<evidence type="ECO:0000313" key="2">
    <source>
        <dbReference type="EnsemblPlants" id="OPUNC03G26910.1"/>
    </source>
</evidence>
<dbReference type="Gramene" id="OPUNC03G26910.1">
    <property type="protein sequence ID" value="OPUNC03G26910.1"/>
    <property type="gene ID" value="OPUNC03G26910"/>
</dbReference>
<feature type="chain" id="PRO_5002365288" description="Bifunctional inhibitor/plant lipid transfer protein/seed storage helical domain-containing protein" evidence="1">
    <location>
        <begin position="20"/>
        <end position="320"/>
    </location>
</feature>
<feature type="signal peptide" evidence="1">
    <location>
        <begin position="1"/>
        <end position="19"/>
    </location>
</feature>
<reference evidence="2" key="1">
    <citation type="submission" date="2015-04" db="UniProtKB">
        <authorList>
            <consortium name="EnsemblPlants"/>
        </authorList>
    </citation>
    <scope>IDENTIFICATION</scope>
</reference>
<dbReference type="STRING" id="4537.A0A0E0KHE6"/>
<keyword evidence="3" id="KW-1185">Reference proteome</keyword>
<dbReference type="AlphaFoldDB" id="A0A0E0KHE6"/>
<sequence length="320" mass="32354">METLALFVFGLLLLGDAHASTGSGSTPALVGDHFPAAACEPAALATQVAAPCVAVGMPTPTCCRPLVAVVDLGGGLRCLCRVAAEPEVVLVGLNATHLVGLYISCGGLHAGDLPAACKGAVAVVVARSERPAAALPGTDSSPFSSHVVYLGFHHTRLLPVSDAGAIAAAAQVHSLATPDVDVARPEHQAAALPGSAVVATQNHSFVVAVARPEHHAPAFPDLEKYMTSLTRPVSDAGAIAAQDHSLAVARPEHQAAVYPAPHDPPSLACSPTTRHCNGSDGGGGIYVIQVAAGEKRTTGGYGDCSSTRKGLKTCGEAFLR</sequence>
<organism evidence="2">
    <name type="scientific">Oryza punctata</name>
    <name type="common">Red rice</name>
    <dbReference type="NCBI Taxonomy" id="4537"/>
    <lineage>
        <taxon>Eukaryota</taxon>
        <taxon>Viridiplantae</taxon>
        <taxon>Streptophyta</taxon>
        <taxon>Embryophyta</taxon>
        <taxon>Tracheophyta</taxon>
        <taxon>Spermatophyta</taxon>
        <taxon>Magnoliopsida</taxon>
        <taxon>Liliopsida</taxon>
        <taxon>Poales</taxon>
        <taxon>Poaceae</taxon>
        <taxon>BOP clade</taxon>
        <taxon>Oryzoideae</taxon>
        <taxon>Oryzeae</taxon>
        <taxon>Oryzinae</taxon>
        <taxon>Oryza</taxon>
    </lineage>
</organism>
<proteinExistence type="predicted"/>
<reference evidence="2" key="2">
    <citation type="submission" date="2018-05" db="EMBL/GenBank/DDBJ databases">
        <title>OpunRS2 (Oryza punctata Reference Sequence Version 2).</title>
        <authorList>
            <person name="Zhang J."/>
            <person name="Kudrna D."/>
            <person name="Lee S."/>
            <person name="Talag J."/>
            <person name="Welchert J."/>
            <person name="Wing R.A."/>
        </authorList>
    </citation>
    <scope>NUCLEOTIDE SEQUENCE [LARGE SCALE GENOMIC DNA]</scope>
</reference>
<evidence type="ECO:0000256" key="1">
    <source>
        <dbReference type="SAM" id="SignalP"/>
    </source>
</evidence>